<evidence type="ECO:0000256" key="2">
    <source>
        <dbReference type="ARBA" id="ARBA00023002"/>
    </source>
</evidence>
<protein>
    <submittedName>
        <fullName evidence="7">2-hydroxyacid dehydrogenase</fullName>
    </submittedName>
</protein>
<name>A0A5B8L150_9HYPH</name>
<dbReference type="FunFam" id="3.40.50.720:FF:000213">
    <property type="entry name" value="Putative 2-hydroxyacid dehydrogenase"/>
    <property type="match status" value="1"/>
</dbReference>
<dbReference type="SUPFAM" id="SSF52283">
    <property type="entry name" value="Formate/glycerate dehydrogenase catalytic domain-like"/>
    <property type="match status" value="1"/>
</dbReference>
<evidence type="ECO:0000256" key="1">
    <source>
        <dbReference type="ARBA" id="ARBA00022857"/>
    </source>
</evidence>
<dbReference type="EMBL" id="CP042301">
    <property type="protein sequence ID" value="QDZ01392.1"/>
    <property type="molecule type" value="Genomic_DNA"/>
</dbReference>
<dbReference type="KEGG" id="niy:FQ775_13955"/>
<feature type="domain" description="D-isomer specific 2-hydroxyacid dehydrogenase NAD-binding" evidence="6">
    <location>
        <begin position="164"/>
        <end position="338"/>
    </location>
</feature>
<dbReference type="GO" id="GO:0051287">
    <property type="term" value="F:NAD binding"/>
    <property type="evidence" value="ECO:0007669"/>
    <property type="project" value="InterPro"/>
</dbReference>
<dbReference type="AlphaFoldDB" id="A0A5B8L150"/>
<keyword evidence="3" id="KW-0520">NAD</keyword>
<evidence type="ECO:0000256" key="4">
    <source>
        <dbReference type="RuleBase" id="RU003719"/>
    </source>
</evidence>
<keyword evidence="8" id="KW-1185">Reference proteome</keyword>
<comment type="similarity">
    <text evidence="4">Belongs to the D-isomer specific 2-hydroxyacid dehydrogenase family.</text>
</comment>
<dbReference type="CDD" id="cd12156">
    <property type="entry name" value="HPPR"/>
    <property type="match status" value="1"/>
</dbReference>
<sequence>MKISPSFLWFRRVNAVSRYPFRNRLHGFASVAAGPRLPDAPRPPRLRATSTERSILSATKDIVILVPGRLHPHAVGRIGDRFRLVRIDRADPALVDPALAGQVRGMAAMTGIDASFIDALPKLEIIANFGVGYDAVDARHAAKRGVMVTNTPDVLTEEVADTAIGLLINTVRELAKAENYLRAGRWEGEGAYPLTRATLRGRSVGIFGMGRIGQAIARRIEAFGLPVAYHNRRPVDGVAYAYHDTLKGLAEAVDTMISVAPGTAATEKAVNAEILAALGPDGVFVNIGRGSTVDEADLAAALKNGTIRAAGLDVFADEPRVPQALLDVDNATLLPHVGSASVHTRQAMADLVVDNLVGWFAEGRPISPVPETEAIARRG</sequence>
<evidence type="ECO:0000256" key="3">
    <source>
        <dbReference type="ARBA" id="ARBA00023027"/>
    </source>
</evidence>
<dbReference type="PANTHER" id="PTHR10996:SF178">
    <property type="entry name" value="2-HYDROXYACID DEHYDROGENASE YGL185C-RELATED"/>
    <property type="match status" value="1"/>
</dbReference>
<evidence type="ECO:0000259" key="6">
    <source>
        <dbReference type="Pfam" id="PF02826"/>
    </source>
</evidence>
<evidence type="ECO:0000259" key="5">
    <source>
        <dbReference type="Pfam" id="PF00389"/>
    </source>
</evidence>
<reference evidence="7" key="1">
    <citation type="submission" date="2020-04" db="EMBL/GenBank/DDBJ databases">
        <title>Nitratireductor sp. nov. isolated from mangrove soil.</title>
        <authorList>
            <person name="Ye Y."/>
        </authorList>
    </citation>
    <scope>NUCLEOTIDE SEQUENCE</scope>
    <source>
        <strain evidence="7">SY7</strain>
    </source>
</reference>
<dbReference type="OrthoDB" id="9793626at2"/>
<evidence type="ECO:0000313" key="7">
    <source>
        <dbReference type="EMBL" id="QDZ01392.1"/>
    </source>
</evidence>
<dbReference type="PANTHER" id="PTHR10996">
    <property type="entry name" value="2-HYDROXYACID DEHYDROGENASE-RELATED"/>
    <property type="match status" value="1"/>
</dbReference>
<keyword evidence="1" id="KW-0521">NADP</keyword>
<dbReference type="Pfam" id="PF00389">
    <property type="entry name" value="2-Hacid_dh"/>
    <property type="match status" value="1"/>
</dbReference>
<keyword evidence="2 4" id="KW-0560">Oxidoreductase</keyword>
<accession>A0A5B8L150</accession>
<organism evidence="7 8">
    <name type="scientific">Nitratireductor mangrovi</name>
    <dbReference type="NCBI Taxonomy" id="2599600"/>
    <lineage>
        <taxon>Bacteria</taxon>
        <taxon>Pseudomonadati</taxon>
        <taxon>Pseudomonadota</taxon>
        <taxon>Alphaproteobacteria</taxon>
        <taxon>Hyphomicrobiales</taxon>
        <taxon>Phyllobacteriaceae</taxon>
        <taxon>Nitratireductor</taxon>
    </lineage>
</organism>
<dbReference type="SUPFAM" id="SSF51735">
    <property type="entry name" value="NAD(P)-binding Rossmann-fold domains"/>
    <property type="match status" value="1"/>
</dbReference>
<dbReference type="GO" id="GO:0016618">
    <property type="term" value="F:hydroxypyruvate reductase [NAD(P)H] activity"/>
    <property type="evidence" value="ECO:0007669"/>
    <property type="project" value="TreeGrafter"/>
</dbReference>
<dbReference type="InterPro" id="IPR036291">
    <property type="entry name" value="NAD(P)-bd_dom_sf"/>
</dbReference>
<dbReference type="Pfam" id="PF02826">
    <property type="entry name" value="2-Hacid_dh_C"/>
    <property type="match status" value="1"/>
</dbReference>
<dbReference type="GO" id="GO:0030267">
    <property type="term" value="F:glyoxylate reductase (NADPH) activity"/>
    <property type="evidence" value="ECO:0007669"/>
    <property type="project" value="TreeGrafter"/>
</dbReference>
<dbReference type="Proteomes" id="UP000321389">
    <property type="component" value="Chromosome"/>
</dbReference>
<dbReference type="InterPro" id="IPR006139">
    <property type="entry name" value="D-isomer_2_OHA_DH_cat_dom"/>
</dbReference>
<dbReference type="GO" id="GO:0005829">
    <property type="term" value="C:cytosol"/>
    <property type="evidence" value="ECO:0007669"/>
    <property type="project" value="TreeGrafter"/>
</dbReference>
<dbReference type="InterPro" id="IPR006140">
    <property type="entry name" value="D-isomer_DH_NAD-bd"/>
</dbReference>
<feature type="domain" description="D-isomer specific 2-hydroxyacid dehydrogenase catalytic" evidence="5">
    <location>
        <begin position="106"/>
        <end position="369"/>
    </location>
</feature>
<evidence type="ECO:0000313" key="8">
    <source>
        <dbReference type="Proteomes" id="UP000321389"/>
    </source>
</evidence>
<dbReference type="Gene3D" id="3.40.50.720">
    <property type="entry name" value="NAD(P)-binding Rossmann-like Domain"/>
    <property type="match status" value="2"/>
</dbReference>
<dbReference type="InterPro" id="IPR050223">
    <property type="entry name" value="D-isomer_2-hydroxyacid_DH"/>
</dbReference>
<gene>
    <name evidence="7" type="ORF">FQ775_13955</name>
</gene>
<proteinExistence type="inferred from homology"/>